<gene>
    <name evidence="3" type="ORF">MEDL_31822</name>
</gene>
<dbReference type="AlphaFoldDB" id="A0A8S3SGR2"/>
<dbReference type="Pfam" id="PF01823">
    <property type="entry name" value="MACPF"/>
    <property type="match status" value="1"/>
</dbReference>
<dbReference type="Proteomes" id="UP000683360">
    <property type="component" value="Unassembled WGS sequence"/>
</dbReference>
<proteinExistence type="predicted"/>
<name>A0A8S3SGR2_MYTED</name>
<dbReference type="Pfam" id="PF16977">
    <property type="entry name" value="ApeC"/>
    <property type="match status" value="1"/>
</dbReference>
<evidence type="ECO:0000313" key="3">
    <source>
        <dbReference type="EMBL" id="CAG2218186.1"/>
    </source>
</evidence>
<organism evidence="3 4">
    <name type="scientific">Mytilus edulis</name>
    <name type="common">Blue mussel</name>
    <dbReference type="NCBI Taxonomy" id="6550"/>
    <lineage>
        <taxon>Eukaryota</taxon>
        <taxon>Metazoa</taxon>
        <taxon>Spiralia</taxon>
        <taxon>Lophotrochozoa</taxon>
        <taxon>Mollusca</taxon>
        <taxon>Bivalvia</taxon>
        <taxon>Autobranchia</taxon>
        <taxon>Pteriomorphia</taxon>
        <taxon>Mytilida</taxon>
        <taxon>Mytiloidea</taxon>
        <taxon>Mytilidae</taxon>
        <taxon>Mytilinae</taxon>
        <taxon>Mytilus</taxon>
    </lineage>
</organism>
<evidence type="ECO:0000313" key="4">
    <source>
        <dbReference type="Proteomes" id="UP000683360"/>
    </source>
</evidence>
<keyword evidence="4" id="KW-1185">Reference proteome</keyword>
<reference evidence="3" key="1">
    <citation type="submission" date="2021-03" db="EMBL/GenBank/DDBJ databases">
        <authorList>
            <person name="Bekaert M."/>
        </authorList>
    </citation>
    <scope>NUCLEOTIDE SEQUENCE</scope>
</reference>
<feature type="domain" description="Apextrin C-terminal" evidence="2">
    <location>
        <begin position="355"/>
        <end position="555"/>
    </location>
</feature>
<dbReference type="PANTHER" id="PTHR19324">
    <property type="entry name" value="PERFORIN-LIKE PROTEIN 1"/>
    <property type="match status" value="1"/>
</dbReference>
<dbReference type="OrthoDB" id="6054380at2759"/>
<dbReference type="InterPro" id="IPR031569">
    <property type="entry name" value="ApeC"/>
</dbReference>
<dbReference type="InterPro" id="IPR020864">
    <property type="entry name" value="MACPF"/>
</dbReference>
<evidence type="ECO:0000259" key="2">
    <source>
        <dbReference type="Pfam" id="PF16977"/>
    </source>
</evidence>
<dbReference type="EMBL" id="CAJPWZ010001590">
    <property type="protein sequence ID" value="CAG2218186.1"/>
    <property type="molecule type" value="Genomic_DNA"/>
</dbReference>
<dbReference type="PANTHER" id="PTHR19324:SF33">
    <property type="entry name" value="MUCIN-5AC"/>
    <property type="match status" value="1"/>
</dbReference>
<evidence type="ECO:0008006" key="5">
    <source>
        <dbReference type="Google" id="ProtNLM"/>
    </source>
</evidence>
<accession>A0A8S3SGR2</accession>
<sequence length="557" mass="63163">MQDDHSVNVSKLHCDHCNDGSQLSNFGIRQFPCIEMYKILVAVIALLSNLAIGNGEVIGRGYNIVLGNPDGVNPLSGGSDPGILDKKILETEGELDSQAVISELADSCKMSESVEWYHDRKSYQTKLQHSIETSGTLCNFALKKNAFVGSTHYRYLSQHTFAEYNVVQERAETCSYGKERYAMDIVDCKHFTVGDSFAAAVCDLSPTYKKNEYLDFLRTWGTHVIVEAEMGIKTIKRSQVKDVDLFVYLLDKVPESIMEKDYTRVVKFDVFASSPYYKISLGNETDTLIVGTKDEPEPIGLRMMSIDTIFQTKFWSNMDNLILRNICSESTSIDDVLSKRSLIIQAQNDLVNSEWPRGTYGFVQVKKTIPRSVLEESAEKDMCNGLLKKVTQKTSSESRLLLKFCGRYDVSPTRYELEWPRGNYCLFKQGECPSGFGEGSVAWALDPTRKSFTGSYYPDGIYSSPDVTMFFCCRNDSDVNQSIFLPKDRPFYLLRNDGSMECQNVSGMTSQKEYITWDTNNLVKPYTRSNQYLKGAHPKVDQTDDRDITMHFCYYSV</sequence>
<evidence type="ECO:0000259" key="1">
    <source>
        <dbReference type="Pfam" id="PF01823"/>
    </source>
</evidence>
<protein>
    <recommendedName>
        <fullName evidence="5">MACPF domain-containing protein</fullName>
    </recommendedName>
</protein>
<comment type="caution">
    <text evidence="3">The sequence shown here is derived from an EMBL/GenBank/DDBJ whole genome shotgun (WGS) entry which is preliminary data.</text>
</comment>
<feature type="domain" description="MACPF" evidence="1">
    <location>
        <begin position="179"/>
        <end position="235"/>
    </location>
</feature>